<dbReference type="RefSeq" id="WP_281814814.1">
    <property type="nucleotide sequence ID" value="NZ_BRLB01000003.1"/>
</dbReference>
<feature type="transmembrane region" description="Helical" evidence="4">
    <location>
        <begin position="272"/>
        <end position="294"/>
    </location>
</feature>
<evidence type="ECO:0000313" key="7">
    <source>
        <dbReference type="Proteomes" id="UP001144256"/>
    </source>
</evidence>
<evidence type="ECO:0000256" key="3">
    <source>
        <dbReference type="ARBA" id="ARBA00023163"/>
    </source>
</evidence>
<dbReference type="PANTHER" id="PTHR43280:SF34">
    <property type="entry name" value="ARAC-FAMILY TRANSCRIPTIONAL REGULATOR"/>
    <property type="match status" value="1"/>
</dbReference>
<evidence type="ECO:0000256" key="2">
    <source>
        <dbReference type="ARBA" id="ARBA00023125"/>
    </source>
</evidence>
<dbReference type="Proteomes" id="UP001144256">
    <property type="component" value="Unassembled WGS sequence"/>
</dbReference>
<name>A0A9W5YB42_9FIRM</name>
<dbReference type="PROSITE" id="PS00041">
    <property type="entry name" value="HTH_ARAC_FAMILY_1"/>
    <property type="match status" value="1"/>
</dbReference>
<dbReference type="Gene3D" id="1.10.10.60">
    <property type="entry name" value="Homeodomain-like"/>
    <property type="match status" value="2"/>
</dbReference>
<dbReference type="GO" id="GO:0003700">
    <property type="term" value="F:DNA-binding transcription factor activity"/>
    <property type="evidence" value="ECO:0007669"/>
    <property type="project" value="InterPro"/>
</dbReference>
<keyword evidence="1" id="KW-0805">Transcription regulation</keyword>
<evidence type="ECO:0000259" key="5">
    <source>
        <dbReference type="PROSITE" id="PS01124"/>
    </source>
</evidence>
<keyword evidence="4" id="KW-1133">Transmembrane helix</keyword>
<evidence type="ECO:0000313" key="6">
    <source>
        <dbReference type="EMBL" id="GKX29360.1"/>
    </source>
</evidence>
<keyword evidence="4" id="KW-0472">Membrane</keyword>
<dbReference type="InterPro" id="IPR018062">
    <property type="entry name" value="HTH_AraC-typ_CS"/>
</dbReference>
<dbReference type="GO" id="GO:0043565">
    <property type="term" value="F:sequence-specific DNA binding"/>
    <property type="evidence" value="ECO:0007669"/>
    <property type="project" value="InterPro"/>
</dbReference>
<dbReference type="InterPro" id="IPR009057">
    <property type="entry name" value="Homeodomain-like_sf"/>
</dbReference>
<dbReference type="EMBL" id="BRLB01000003">
    <property type="protein sequence ID" value="GKX29360.1"/>
    <property type="molecule type" value="Genomic_DNA"/>
</dbReference>
<dbReference type="PANTHER" id="PTHR43280">
    <property type="entry name" value="ARAC-FAMILY TRANSCRIPTIONAL REGULATOR"/>
    <property type="match status" value="1"/>
</dbReference>
<dbReference type="PROSITE" id="PS01124">
    <property type="entry name" value="HTH_ARAC_FAMILY_2"/>
    <property type="match status" value="1"/>
</dbReference>
<protein>
    <recommendedName>
        <fullName evidence="5">HTH araC/xylS-type domain-containing protein</fullName>
    </recommendedName>
</protein>
<comment type="caution">
    <text evidence="6">The sequence shown here is derived from an EMBL/GenBank/DDBJ whole genome shotgun (WGS) entry which is preliminary data.</text>
</comment>
<keyword evidence="4" id="KW-0812">Transmembrane</keyword>
<dbReference type="PRINTS" id="PR00032">
    <property type="entry name" value="HTHARAC"/>
</dbReference>
<sequence length="723" mass="85976">MKKKLSRYQFFFVSYTLILTIPIIVLVITSYILIHSFIIDEIVEKEVNKTTFQTELLNTYYTNMKKIIYDANKQIFMTHYIKENRATVSFDIKESLINYENQISLVEHIYFYQIETKQVFSIMGTESEEFFFNNKIVPNFSNNIRIKDIDEPTFVQGKKYTNAEQQLFYIVPLEYNYDQEKYNSYMIFMIDRQYIQNMCEKLALNDKELFFIIHKDKVIYGNDKYLNNKFYYDDLDDIRSELGKRYTLIRADGDSLLYTVRFIEYKSLNHSVIFIGLIMGVITCFLFILGILFIKYVLKKNYKPILDTIYNVQSETSAINQSKDEYLIINQTMIDLIENKKQLQKTMKRLSYEKLFYQLLSSAHHKKELVDELKTYGVNINYPYFLCAILYQLTVDEDDKKIYYNFENDKNIKKDQIYIIEISNTQLIYIFAGQKEEIDYIYESLIDYDIGDKVDTHLGVGYVVRGMKYINQSYKRAQLTSERAVQENMSVCFNLDENIMPYPSMELIMLKEYLELSNLDRAVFTLNYLKEYISISKNPYVSSEIYWEVIHIIEEQYNLQEVATILGDDYREQNNITQQEHNIFINLLIKRIERIIMGINMLNEESNLVKTKHYKQIDNIINYIKDNYKDNNFSIKTMAAYFDTTSSNLSQYFKKSTGKNLSEYVDALKLKYAKKLLEKGKIRISDISIELGYSSPSAFIKKFKRLEGVTPGEYRQKILTYNK</sequence>
<dbReference type="SMART" id="SM00342">
    <property type="entry name" value="HTH_ARAC"/>
    <property type="match status" value="1"/>
</dbReference>
<accession>A0A9W5YB42</accession>
<evidence type="ECO:0000256" key="4">
    <source>
        <dbReference type="SAM" id="Phobius"/>
    </source>
</evidence>
<dbReference type="InterPro" id="IPR018060">
    <property type="entry name" value="HTH_AraC"/>
</dbReference>
<organism evidence="6 7">
    <name type="scientific">Vallitalea longa</name>
    <dbReference type="NCBI Taxonomy" id="2936439"/>
    <lineage>
        <taxon>Bacteria</taxon>
        <taxon>Bacillati</taxon>
        <taxon>Bacillota</taxon>
        <taxon>Clostridia</taxon>
        <taxon>Lachnospirales</taxon>
        <taxon>Vallitaleaceae</taxon>
        <taxon>Vallitalea</taxon>
    </lineage>
</organism>
<evidence type="ECO:0000256" key="1">
    <source>
        <dbReference type="ARBA" id="ARBA00023015"/>
    </source>
</evidence>
<reference evidence="6" key="1">
    <citation type="submission" date="2022-06" db="EMBL/GenBank/DDBJ databases">
        <title>Vallitalea longa sp. nov., an anaerobic bacterium isolated from marine sediment.</title>
        <authorList>
            <person name="Hirano S."/>
            <person name="Terahara T."/>
            <person name="Mori K."/>
            <person name="Hamada M."/>
            <person name="Matsumoto R."/>
            <person name="Kobayashi T."/>
        </authorList>
    </citation>
    <scope>NUCLEOTIDE SEQUENCE</scope>
    <source>
        <strain evidence="6">SH18-1</strain>
    </source>
</reference>
<dbReference type="Pfam" id="PF12833">
    <property type="entry name" value="HTH_18"/>
    <property type="match status" value="1"/>
</dbReference>
<keyword evidence="7" id="KW-1185">Reference proteome</keyword>
<feature type="transmembrane region" description="Helical" evidence="4">
    <location>
        <begin position="12"/>
        <end position="34"/>
    </location>
</feature>
<keyword evidence="3" id="KW-0804">Transcription</keyword>
<dbReference type="InterPro" id="IPR020449">
    <property type="entry name" value="Tscrpt_reg_AraC-type_HTH"/>
</dbReference>
<dbReference type="AlphaFoldDB" id="A0A9W5YB42"/>
<dbReference type="SUPFAM" id="SSF46689">
    <property type="entry name" value="Homeodomain-like"/>
    <property type="match status" value="1"/>
</dbReference>
<feature type="domain" description="HTH araC/xylS-type" evidence="5">
    <location>
        <begin position="618"/>
        <end position="717"/>
    </location>
</feature>
<keyword evidence="2" id="KW-0238">DNA-binding</keyword>
<proteinExistence type="predicted"/>
<gene>
    <name evidence="6" type="ORF">SH1V18_18400</name>
</gene>